<reference evidence="2" key="1">
    <citation type="journal article" date="2019" name="Int. J. Syst. Evol. Microbiol.">
        <title>The Global Catalogue of Microorganisms (GCM) 10K type strain sequencing project: providing services to taxonomists for standard genome sequencing and annotation.</title>
        <authorList>
            <consortium name="The Broad Institute Genomics Platform"/>
            <consortium name="The Broad Institute Genome Sequencing Center for Infectious Disease"/>
            <person name="Wu L."/>
            <person name="Ma J."/>
        </authorList>
    </citation>
    <scope>NUCLEOTIDE SEQUENCE [LARGE SCALE GENOMIC DNA]</scope>
    <source>
        <strain evidence="2">KCTC 33792</strain>
    </source>
</reference>
<keyword evidence="2" id="KW-1185">Reference proteome</keyword>
<comment type="caution">
    <text evidence="1">The sequence shown here is derived from an EMBL/GenBank/DDBJ whole genome shotgun (WGS) entry which is preliminary data.</text>
</comment>
<organism evidence="1 2">
    <name type="scientific">Salibacterium lacus</name>
    <dbReference type="NCBI Taxonomy" id="1898109"/>
    <lineage>
        <taxon>Bacteria</taxon>
        <taxon>Bacillati</taxon>
        <taxon>Bacillota</taxon>
        <taxon>Bacilli</taxon>
        <taxon>Bacillales</taxon>
        <taxon>Bacillaceae</taxon>
    </lineage>
</organism>
<gene>
    <name evidence="1" type="ORF">ACFSUB_01070</name>
</gene>
<dbReference type="EMBL" id="JBHUML010000002">
    <property type="protein sequence ID" value="MFD2704041.1"/>
    <property type="molecule type" value="Genomic_DNA"/>
</dbReference>
<accession>A0ABW5SWU7</accession>
<sequence length="186" mass="21657">MYCEKLEAILNHKNSPLHNIFDNEVKKFDLFIKDHTTNFERGNLSPVKFSLTMNVDHNTSLMFYNIGVKVSLFSPVIFYKCECGSQHKIFSIDEEIECDCGKLVLPEKDPHNVHVYFKLMEPPEDCSFFDDRDQSKTQIEALDNDLLGKSSTMSDYKKVLGPNETTYMLTSSRNKQFEDYIRDKTK</sequence>
<proteinExistence type="predicted"/>
<evidence type="ECO:0000313" key="2">
    <source>
        <dbReference type="Proteomes" id="UP001597520"/>
    </source>
</evidence>
<dbReference type="Proteomes" id="UP001597520">
    <property type="component" value="Unassembled WGS sequence"/>
</dbReference>
<evidence type="ECO:0000313" key="1">
    <source>
        <dbReference type="EMBL" id="MFD2704041.1"/>
    </source>
</evidence>
<name>A0ABW5SWU7_9BACI</name>
<dbReference type="RefSeq" id="WP_380711334.1">
    <property type="nucleotide sequence ID" value="NZ_JBHUML010000002.1"/>
</dbReference>
<protein>
    <recommendedName>
        <fullName evidence="3">DUF177 domain-containing protein</fullName>
    </recommendedName>
</protein>
<evidence type="ECO:0008006" key="3">
    <source>
        <dbReference type="Google" id="ProtNLM"/>
    </source>
</evidence>